<organism evidence="1 2">
    <name type="scientific">Oedothorax gibbosus</name>
    <dbReference type="NCBI Taxonomy" id="931172"/>
    <lineage>
        <taxon>Eukaryota</taxon>
        <taxon>Metazoa</taxon>
        <taxon>Ecdysozoa</taxon>
        <taxon>Arthropoda</taxon>
        <taxon>Chelicerata</taxon>
        <taxon>Arachnida</taxon>
        <taxon>Araneae</taxon>
        <taxon>Araneomorphae</taxon>
        <taxon>Entelegynae</taxon>
        <taxon>Araneoidea</taxon>
        <taxon>Linyphiidae</taxon>
        <taxon>Erigoninae</taxon>
        <taxon>Oedothorax</taxon>
    </lineage>
</organism>
<dbReference type="Proteomes" id="UP000827092">
    <property type="component" value="Unassembled WGS sequence"/>
</dbReference>
<comment type="caution">
    <text evidence="1">The sequence shown here is derived from an EMBL/GenBank/DDBJ whole genome shotgun (WGS) entry which is preliminary data.</text>
</comment>
<proteinExistence type="predicted"/>
<sequence length="110" mass="12326">MGDVYRCGPDVPKLVGGRPVDNFSRSSLVCRLKIKKGYIVRGKGHLGKNLQLLEELLVCRLRLVTRRSRYGGQLWSLPPELAVRQSRCLQPPGDEVSWIELGGDVPPFKV</sequence>
<accession>A0AAV6TXK3</accession>
<name>A0AAV6TXK3_9ARAC</name>
<protein>
    <submittedName>
        <fullName evidence="1">Uncharacterized protein</fullName>
    </submittedName>
</protein>
<evidence type="ECO:0000313" key="1">
    <source>
        <dbReference type="EMBL" id="KAG8176710.1"/>
    </source>
</evidence>
<gene>
    <name evidence="1" type="ORF">JTE90_000690</name>
</gene>
<dbReference type="AlphaFoldDB" id="A0AAV6TXK3"/>
<dbReference type="EMBL" id="JAFNEN010000850">
    <property type="protein sequence ID" value="KAG8176710.1"/>
    <property type="molecule type" value="Genomic_DNA"/>
</dbReference>
<keyword evidence="2" id="KW-1185">Reference proteome</keyword>
<reference evidence="1 2" key="1">
    <citation type="journal article" date="2022" name="Nat. Ecol. Evol.">
        <title>A masculinizing supergene underlies an exaggerated male reproductive morph in a spider.</title>
        <authorList>
            <person name="Hendrickx F."/>
            <person name="De Corte Z."/>
            <person name="Sonet G."/>
            <person name="Van Belleghem S.M."/>
            <person name="Kostlbacher S."/>
            <person name="Vangestel C."/>
        </authorList>
    </citation>
    <scope>NUCLEOTIDE SEQUENCE [LARGE SCALE GENOMIC DNA]</scope>
    <source>
        <strain evidence="1">W744_W776</strain>
    </source>
</reference>
<evidence type="ECO:0000313" key="2">
    <source>
        <dbReference type="Proteomes" id="UP000827092"/>
    </source>
</evidence>